<dbReference type="PANTHER" id="PTHR15074">
    <property type="entry name" value="METHYL-CPG-BINDING PROTEIN"/>
    <property type="match status" value="1"/>
</dbReference>
<feature type="region of interest" description="Disordered" evidence="3">
    <location>
        <begin position="223"/>
        <end position="270"/>
    </location>
</feature>
<gene>
    <name evidence="4" type="ORF">RGQ29_000081</name>
</gene>
<evidence type="ECO:0000256" key="1">
    <source>
        <dbReference type="ARBA" id="ARBA00004123"/>
    </source>
</evidence>
<dbReference type="Proteomes" id="UP001324115">
    <property type="component" value="Unassembled WGS sequence"/>
</dbReference>
<dbReference type="GO" id="GO:0005634">
    <property type="term" value="C:nucleus"/>
    <property type="evidence" value="ECO:0007669"/>
    <property type="project" value="UniProtKB-SubCell"/>
</dbReference>
<feature type="region of interest" description="Disordered" evidence="3">
    <location>
        <begin position="406"/>
        <end position="453"/>
    </location>
</feature>
<feature type="compositionally biased region" description="Basic residues" evidence="3">
    <location>
        <begin position="672"/>
        <end position="681"/>
    </location>
</feature>
<proteinExistence type="predicted"/>
<feature type="region of interest" description="Disordered" evidence="3">
    <location>
        <begin position="665"/>
        <end position="684"/>
    </location>
</feature>
<evidence type="ECO:0000313" key="4">
    <source>
        <dbReference type="EMBL" id="KAK4605631.1"/>
    </source>
</evidence>
<sequence>MASLGMKKRKKSRSQSQSQSPMIMTTSAVSSLDSSASQLHTHENVYSSRKVINNNKHDVPNNKTVQVEEESFIIEKRKSNDRARRGGKNRVVVLSPYFANQTTKPNEIDLGFDGNAKGRRKDSRRYTQQDLEDEDHKMESDYSPLEGSLQNEILKLEDLLSQCTYKTKNDGGRNLAAEVENEAVMLPSIYANLKEDQLQQTGLQIEKQQAIARVDVRKVSPYFANEGGPKVEETIRNKNSVISKHSRGDGDPRKDKKRGKRKDDRNSKECTKSNEILGFEKAILIDEDVGLTEGFDGNAKGRRKDSRRYTQQDLEGEDHKMESDYSPLEGSLQNEILKLEDLLSQCTYKTKNDGGRNLAAEVENEAVMLPSIYANLKEDQLQQTGLQIEKQQAIARVDVRKVSPYFANEGGPKVEETIRNKNSVISKHSRGDGDPRKDKKRGKRKDDRNSKECTKSNEILGFEKAVLIDEDVGLTEGFDGNAKGRRNDSRHYTRDFHKMVVKDEEREMEDEEQKMELDYKIKRRTSPFEGSLQNEDLKLEDVLSQYTYRSHDVTKNGKNGQHDEEQEKKCSEKLSFPFEMTNNSSVLPDDGSRNLAGKVENEAVILPNIHTNLKEEQVLQNGLEIGKVSHSKWRRRNEKQQAIAHVEIRKVSPYFWRSTGQVVRNDGDGTKKMKPPRRCARTHATSVRVSPYFQKISKKEENEDGHLLEGSNGYKKPVAIRTVLSSSEKLDDAYRRKSPDNMWKPPRTTPGLLQERHAHDPWRVLVICMLLNRTSGFQTRRVISNLFNLCPDAKTATEVAKEEIEKIIKTLGLQKKRASMIQRLSREYMGESWTHVTQLHGVGKYAADAYAIFCTGKWDQVRPNDHMLNHYWKFLKDRERKRGLIR</sequence>
<dbReference type="AlphaFoldDB" id="A0AAN7G970"/>
<evidence type="ECO:0000256" key="3">
    <source>
        <dbReference type="SAM" id="MobiDB-lite"/>
    </source>
</evidence>
<feature type="compositionally biased region" description="Basic and acidic residues" evidence="3">
    <location>
        <begin position="444"/>
        <end position="453"/>
    </location>
</feature>
<dbReference type="PANTHER" id="PTHR15074:SF0">
    <property type="entry name" value="METHYL-CPG-BINDING DOMAIN PROTEIN 4-LIKE PROTEIN"/>
    <property type="match status" value="1"/>
</dbReference>
<dbReference type="InterPro" id="IPR045138">
    <property type="entry name" value="MeCP2/MBD4"/>
</dbReference>
<keyword evidence="5" id="KW-1185">Reference proteome</keyword>
<reference evidence="4 5" key="1">
    <citation type="journal article" date="2023" name="G3 (Bethesda)">
        <title>A haplotype-resolved chromosome-scale genome for Quercus rubra L. provides insights into the genetics of adaptive traits for red oak species.</title>
        <authorList>
            <person name="Kapoor B."/>
            <person name="Jenkins J."/>
            <person name="Schmutz J."/>
            <person name="Zhebentyayeva T."/>
            <person name="Kuelheim C."/>
            <person name="Coggeshall M."/>
            <person name="Heim C."/>
            <person name="Lasky J.R."/>
            <person name="Leites L."/>
            <person name="Islam-Faridi N."/>
            <person name="Romero-Severson J."/>
            <person name="DeLeo V.L."/>
            <person name="Lucas S.M."/>
            <person name="Lazic D."/>
            <person name="Gailing O."/>
            <person name="Carlson J."/>
            <person name="Staton M."/>
        </authorList>
    </citation>
    <scope>NUCLEOTIDE SEQUENCE [LARGE SCALE GENOMIC DNA]</scope>
    <source>
        <strain evidence="4">Pseudo-F2</strain>
    </source>
</reference>
<dbReference type="Gene3D" id="1.10.340.30">
    <property type="entry name" value="Hypothetical protein, domain 2"/>
    <property type="match status" value="1"/>
</dbReference>
<feature type="region of interest" description="Disordered" evidence="3">
    <location>
        <begin position="1"/>
        <end position="40"/>
    </location>
</feature>
<feature type="region of interest" description="Disordered" evidence="3">
    <location>
        <begin position="294"/>
        <end position="326"/>
    </location>
</feature>
<feature type="compositionally biased region" description="Basic and acidic residues" evidence="3">
    <location>
        <begin position="261"/>
        <end position="270"/>
    </location>
</feature>
<feature type="region of interest" description="Disordered" evidence="3">
    <location>
        <begin position="104"/>
        <end position="143"/>
    </location>
</feature>
<dbReference type="GO" id="GO:0003824">
    <property type="term" value="F:catalytic activity"/>
    <property type="evidence" value="ECO:0007669"/>
    <property type="project" value="InterPro"/>
</dbReference>
<keyword evidence="2" id="KW-0539">Nucleus</keyword>
<accession>A0AAN7G970</accession>
<dbReference type="FunFam" id="1.10.340.30:FF:000007">
    <property type="entry name" value="Methyl-CpG-binding domain protein 4"/>
    <property type="match status" value="1"/>
</dbReference>
<dbReference type="GO" id="GO:0003677">
    <property type="term" value="F:DNA binding"/>
    <property type="evidence" value="ECO:0007669"/>
    <property type="project" value="InterPro"/>
</dbReference>
<protein>
    <recommendedName>
        <fullName evidence="6">HhH-GPD domain-containing protein</fullName>
    </recommendedName>
</protein>
<dbReference type="GO" id="GO:0006281">
    <property type="term" value="P:DNA repair"/>
    <property type="evidence" value="ECO:0007669"/>
    <property type="project" value="InterPro"/>
</dbReference>
<evidence type="ECO:0000256" key="2">
    <source>
        <dbReference type="ARBA" id="ARBA00023242"/>
    </source>
</evidence>
<dbReference type="InterPro" id="IPR011257">
    <property type="entry name" value="DNA_glycosylase"/>
</dbReference>
<evidence type="ECO:0008006" key="6">
    <source>
        <dbReference type="Google" id="ProtNLM"/>
    </source>
</evidence>
<feature type="compositionally biased region" description="Basic residues" evidence="3">
    <location>
        <begin position="1"/>
        <end position="13"/>
    </location>
</feature>
<feature type="compositionally biased region" description="Low complexity" evidence="3">
    <location>
        <begin position="27"/>
        <end position="37"/>
    </location>
</feature>
<dbReference type="SUPFAM" id="SSF48150">
    <property type="entry name" value="DNA-glycosylase"/>
    <property type="match status" value="1"/>
</dbReference>
<comment type="caution">
    <text evidence="4">The sequence shown here is derived from an EMBL/GenBank/DDBJ whole genome shotgun (WGS) entry which is preliminary data.</text>
</comment>
<name>A0AAN7G970_QUERU</name>
<evidence type="ECO:0000313" key="5">
    <source>
        <dbReference type="Proteomes" id="UP001324115"/>
    </source>
</evidence>
<comment type="subcellular location">
    <subcellularLocation>
        <location evidence="1">Nucleus</location>
    </subcellularLocation>
</comment>
<dbReference type="EMBL" id="JAXUIC010000001">
    <property type="protein sequence ID" value="KAK4605631.1"/>
    <property type="molecule type" value="Genomic_DNA"/>
</dbReference>
<organism evidence="4 5">
    <name type="scientific">Quercus rubra</name>
    <name type="common">Northern red oak</name>
    <name type="synonym">Quercus borealis</name>
    <dbReference type="NCBI Taxonomy" id="3512"/>
    <lineage>
        <taxon>Eukaryota</taxon>
        <taxon>Viridiplantae</taxon>
        <taxon>Streptophyta</taxon>
        <taxon>Embryophyta</taxon>
        <taxon>Tracheophyta</taxon>
        <taxon>Spermatophyta</taxon>
        <taxon>Magnoliopsida</taxon>
        <taxon>eudicotyledons</taxon>
        <taxon>Gunneridae</taxon>
        <taxon>Pentapetalae</taxon>
        <taxon>rosids</taxon>
        <taxon>fabids</taxon>
        <taxon>Fagales</taxon>
        <taxon>Fagaceae</taxon>
        <taxon>Quercus</taxon>
    </lineage>
</organism>
<dbReference type="EMBL" id="JAXUIC010000001">
    <property type="protein sequence ID" value="KAK4605630.1"/>
    <property type="molecule type" value="Genomic_DNA"/>
</dbReference>